<evidence type="ECO:0000313" key="2">
    <source>
        <dbReference type="EMBL" id="KAF9463636.1"/>
    </source>
</evidence>
<evidence type="ECO:0000259" key="1">
    <source>
        <dbReference type="PROSITE" id="PS50181"/>
    </source>
</evidence>
<dbReference type="Gene3D" id="1.20.1280.50">
    <property type="match status" value="1"/>
</dbReference>
<dbReference type="Pfam" id="PF12937">
    <property type="entry name" value="F-box-like"/>
    <property type="match status" value="1"/>
</dbReference>
<dbReference type="InterPro" id="IPR001810">
    <property type="entry name" value="F-box_dom"/>
</dbReference>
<dbReference type="CDD" id="cd09917">
    <property type="entry name" value="F-box_SF"/>
    <property type="match status" value="1"/>
</dbReference>
<dbReference type="InterPro" id="IPR036047">
    <property type="entry name" value="F-box-like_dom_sf"/>
</dbReference>
<keyword evidence="3" id="KW-1185">Reference proteome</keyword>
<dbReference type="PROSITE" id="PS50181">
    <property type="entry name" value="FBOX"/>
    <property type="match status" value="1"/>
</dbReference>
<gene>
    <name evidence="2" type="ORF">BDZ94DRAFT_1308546</name>
</gene>
<dbReference type="SUPFAM" id="SSF81383">
    <property type="entry name" value="F-box domain"/>
    <property type="match status" value="1"/>
</dbReference>
<reference evidence="2" key="1">
    <citation type="submission" date="2020-11" db="EMBL/GenBank/DDBJ databases">
        <authorList>
            <consortium name="DOE Joint Genome Institute"/>
            <person name="Ahrendt S."/>
            <person name="Riley R."/>
            <person name="Andreopoulos W."/>
            <person name="Labutti K."/>
            <person name="Pangilinan J."/>
            <person name="Ruiz-Duenas F.J."/>
            <person name="Barrasa J.M."/>
            <person name="Sanchez-Garcia M."/>
            <person name="Camarero S."/>
            <person name="Miyauchi S."/>
            <person name="Serrano A."/>
            <person name="Linde D."/>
            <person name="Babiker R."/>
            <person name="Drula E."/>
            <person name="Ayuso-Fernandez I."/>
            <person name="Pacheco R."/>
            <person name="Padilla G."/>
            <person name="Ferreira P."/>
            <person name="Barriuso J."/>
            <person name="Kellner H."/>
            <person name="Castanera R."/>
            <person name="Alfaro M."/>
            <person name="Ramirez L."/>
            <person name="Pisabarro A.G."/>
            <person name="Kuo A."/>
            <person name="Tritt A."/>
            <person name="Lipzen A."/>
            <person name="He G."/>
            <person name="Yan M."/>
            <person name="Ng V."/>
            <person name="Cullen D."/>
            <person name="Martin F."/>
            <person name="Rosso M.-N."/>
            <person name="Henrissat B."/>
            <person name="Hibbett D."/>
            <person name="Martinez A.T."/>
            <person name="Grigoriev I.V."/>
        </authorList>
    </citation>
    <scope>NUCLEOTIDE SEQUENCE</scope>
    <source>
        <strain evidence="2">CBS 247.69</strain>
    </source>
</reference>
<evidence type="ECO:0000313" key="3">
    <source>
        <dbReference type="Proteomes" id="UP000807353"/>
    </source>
</evidence>
<dbReference type="OrthoDB" id="3019905at2759"/>
<dbReference type="AlphaFoldDB" id="A0A9P5Y9A3"/>
<name>A0A9P5Y9A3_9AGAR</name>
<dbReference type="Proteomes" id="UP000807353">
    <property type="component" value="Unassembled WGS sequence"/>
</dbReference>
<protein>
    <recommendedName>
        <fullName evidence="1">F-box domain-containing protein</fullName>
    </recommendedName>
</protein>
<dbReference type="EMBL" id="MU150260">
    <property type="protein sequence ID" value="KAF9463636.1"/>
    <property type="molecule type" value="Genomic_DNA"/>
</dbReference>
<accession>A0A9P5Y9A3</accession>
<sequence length="482" mass="54080">MTSPRPLTLEFEQFANELLYEVLSHLRIEDIIRSRRVCKRLQEATHQRVVWSGAYQNSKLLIPEGPTSTQTAKDLEDILVEAAKIRRKWSTVSEAQAVSRKSLEVPSSYIYDVAMISGHYLVVATQTEISWYDLNKDGKEQLGAPIAIYQKENLISAGMQLLSVQVNANREGKDIAYVAFASNRCIKVLKVRLPPSTASIENAAEFPQLNYFPVRFVLENDFLLVIKEFQSDEDPIDLFHIPTKRKYLVPMHGRVHNLSDLNYVNYMITSTHLIMTFPITHEGKSEVELFKLPISHTASSSVSRVAISHKAVYPGVIWKATSIFESRTPDSLQSPEVRIGILASCYEEYNHRGVGGKTSLRYFDIIVSPIGSVEFLGHSTSGVHSIEPQTTNVYATSCSTACLAITQTYTSHGQILMMHTITPGIGAAEGNIVSNHFTLPRLPSRTRRRDGMTLISFDGFRGRILFDVQGSAQPRIDVWSMI</sequence>
<proteinExistence type="predicted"/>
<organism evidence="2 3">
    <name type="scientific">Collybia nuda</name>
    <dbReference type="NCBI Taxonomy" id="64659"/>
    <lineage>
        <taxon>Eukaryota</taxon>
        <taxon>Fungi</taxon>
        <taxon>Dikarya</taxon>
        <taxon>Basidiomycota</taxon>
        <taxon>Agaricomycotina</taxon>
        <taxon>Agaricomycetes</taxon>
        <taxon>Agaricomycetidae</taxon>
        <taxon>Agaricales</taxon>
        <taxon>Tricholomatineae</taxon>
        <taxon>Clitocybaceae</taxon>
        <taxon>Collybia</taxon>
    </lineage>
</organism>
<feature type="domain" description="F-box" evidence="1">
    <location>
        <begin position="8"/>
        <end position="54"/>
    </location>
</feature>
<comment type="caution">
    <text evidence="2">The sequence shown here is derived from an EMBL/GenBank/DDBJ whole genome shotgun (WGS) entry which is preliminary data.</text>
</comment>